<dbReference type="AlphaFoldDB" id="X1ITS0"/>
<dbReference type="InterPro" id="IPR036929">
    <property type="entry name" value="DsbDN_sf"/>
</dbReference>
<organism evidence="2">
    <name type="scientific">marine sediment metagenome</name>
    <dbReference type="NCBI Taxonomy" id="412755"/>
    <lineage>
        <taxon>unclassified sequences</taxon>
        <taxon>metagenomes</taxon>
        <taxon>ecological metagenomes</taxon>
    </lineage>
</organism>
<evidence type="ECO:0000259" key="1">
    <source>
        <dbReference type="Pfam" id="PF11412"/>
    </source>
</evidence>
<dbReference type="InterPro" id="IPR028250">
    <property type="entry name" value="DsbDN"/>
</dbReference>
<dbReference type="Pfam" id="PF11412">
    <property type="entry name" value="DsbD_N"/>
    <property type="match status" value="1"/>
</dbReference>
<accession>X1ITS0</accession>
<evidence type="ECO:0000313" key="2">
    <source>
        <dbReference type="EMBL" id="GAH85112.1"/>
    </source>
</evidence>
<protein>
    <recommendedName>
        <fullName evidence="1">Thiol:disulfide interchange protein DsbD N-terminal domain-containing protein</fullName>
    </recommendedName>
</protein>
<sequence length="139" mass="15550">MREKTAAILWVVCIFAVNGSVRGENSDEPRSTITTDVVTISAEQQYEFVQPGSESALAIHFELKKDWHFYASAKTAPGAMNLKVKPSDKDIIVFSEPIFPPAQMYFDKSSGKKLEVFSDKFTVFLPFSVARTEFETGKT</sequence>
<reference evidence="2" key="1">
    <citation type="journal article" date="2014" name="Front. Microbiol.">
        <title>High frequency of phylogenetically diverse reductive dehalogenase-homologous genes in deep subseafloor sedimentary metagenomes.</title>
        <authorList>
            <person name="Kawai M."/>
            <person name="Futagami T."/>
            <person name="Toyoda A."/>
            <person name="Takaki Y."/>
            <person name="Nishi S."/>
            <person name="Hori S."/>
            <person name="Arai W."/>
            <person name="Tsubouchi T."/>
            <person name="Morono Y."/>
            <person name="Uchiyama I."/>
            <person name="Ito T."/>
            <person name="Fujiyama A."/>
            <person name="Inagaki F."/>
            <person name="Takami H."/>
        </authorList>
    </citation>
    <scope>NUCLEOTIDE SEQUENCE</scope>
    <source>
        <strain evidence="2">Expedition CK06-06</strain>
    </source>
</reference>
<name>X1ITS0_9ZZZZ</name>
<gene>
    <name evidence="2" type="ORF">S03H2_56058</name>
</gene>
<proteinExistence type="predicted"/>
<dbReference type="EMBL" id="BARU01035845">
    <property type="protein sequence ID" value="GAH85112.1"/>
    <property type="molecule type" value="Genomic_DNA"/>
</dbReference>
<dbReference type="Gene3D" id="2.60.40.1250">
    <property type="entry name" value="Thiol:disulfide interchange protein DsbD, N-terminal domain"/>
    <property type="match status" value="1"/>
</dbReference>
<comment type="caution">
    <text evidence="2">The sequence shown here is derived from an EMBL/GenBank/DDBJ whole genome shotgun (WGS) entry which is preliminary data.</text>
</comment>
<feature type="non-terminal residue" evidence="2">
    <location>
        <position position="139"/>
    </location>
</feature>
<feature type="domain" description="Thiol:disulfide interchange protein DsbD N-terminal" evidence="1">
    <location>
        <begin position="40"/>
        <end position="131"/>
    </location>
</feature>